<evidence type="ECO:0000259" key="2">
    <source>
        <dbReference type="Pfam" id="PF03732"/>
    </source>
</evidence>
<evidence type="ECO:0000256" key="1">
    <source>
        <dbReference type="SAM" id="MobiDB-lite"/>
    </source>
</evidence>
<feature type="domain" description="Retrotransposon Copia-like N-terminal" evidence="3">
    <location>
        <begin position="112"/>
        <end position="159"/>
    </location>
</feature>
<dbReference type="Proteomes" id="UP001054821">
    <property type="component" value="Chromosome 2"/>
</dbReference>
<dbReference type="InterPro" id="IPR005162">
    <property type="entry name" value="Retrotrans_gag_dom"/>
</dbReference>
<gene>
    <name evidence="4" type="ORF">L3X38_010323</name>
</gene>
<evidence type="ECO:0000259" key="3">
    <source>
        <dbReference type="Pfam" id="PF14244"/>
    </source>
</evidence>
<feature type="compositionally biased region" description="Polar residues" evidence="1">
    <location>
        <begin position="78"/>
        <end position="91"/>
    </location>
</feature>
<dbReference type="Pfam" id="PF14244">
    <property type="entry name" value="Retrotran_gag_3"/>
    <property type="match status" value="1"/>
</dbReference>
<dbReference type="EMBL" id="JAJFAZ020000002">
    <property type="protein sequence ID" value="KAI5342448.1"/>
    <property type="molecule type" value="Genomic_DNA"/>
</dbReference>
<reference evidence="4 5" key="1">
    <citation type="journal article" date="2022" name="G3 (Bethesda)">
        <title>Whole-genome sequence and methylome profiling of the almond [Prunus dulcis (Mill.) D.A. Webb] cultivar 'Nonpareil'.</title>
        <authorList>
            <person name="D'Amico-Willman K.M."/>
            <person name="Ouma W.Z."/>
            <person name="Meulia T."/>
            <person name="Sideli G.M."/>
            <person name="Gradziel T.M."/>
            <person name="Fresnedo-Ramirez J."/>
        </authorList>
    </citation>
    <scope>NUCLEOTIDE SEQUENCE [LARGE SCALE GENOMIC DNA]</scope>
    <source>
        <strain evidence="4">Clone GOH B32 T37-40</strain>
    </source>
</reference>
<sequence>MNHFKDWKQKGFQTHIVEVNEEVENQENQENEGNEDEIVHETLEQGLYITVSLISIQTTEFHILSWYQITIIGDSAHTSSATSNNQPTQIPNIGDKKSSESEITISDPLTLHHSDSPGLVLVSKPLEGHNYDQWSRSMLIALSAKNKLGFIDGTIKSPASTDAKSAIWQRCNDMVLLWILQSLHPNIASSVLYCTSASMVWNDLKDRFSQSTESRIYEIRQEIAEHRQGHLTISEYYTKLKALWDELDSYHEPIICNCKGSKTRDSRGEGESYAIFNGS</sequence>
<evidence type="ECO:0000313" key="4">
    <source>
        <dbReference type="EMBL" id="KAI5342448.1"/>
    </source>
</evidence>
<keyword evidence="5" id="KW-1185">Reference proteome</keyword>
<accession>A0AAD4WG53</accession>
<dbReference type="AlphaFoldDB" id="A0AAD4WG53"/>
<proteinExistence type="predicted"/>
<protein>
    <recommendedName>
        <fullName evidence="6">Retrotransposon Copia-like N-terminal domain-containing protein</fullName>
    </recommendedName>
</protein>
<feature type="domain" description="Retrotransposon gag" evidence="2">
    <location>
        <begin position="189"/>
        <end position="249"/>
    </location>
</feature>
<evidence type="ECO:0008006" key="6">
    <source>
        <dbReference type="Google" id="ProtNLM"/>
    </source>
</evidence>
<organism evidence="4 5">
    <name type="scientific">Prunus dulcis</name>
    <name type="common">Almond</name>
    <name type="synonym">Amygdalus dulcis</name>
    <dbReference type="NCBI Taxonomy" id="3755"/>
    <lineage>
        <taxon>Eukaryota</taxon>
        <taxon>Viridiplantae</taxon>
        <taxon>Streptophyta</taxon>
        <taxon>Embryophyta</taxon>
        <taxon>Tracheophyta</taxon>
        <taxon>Spermatophyta</taxon>
        <taxon>Magnoliopsida</taxon>
        <taxon>eudicotyledons</taxon>
        <taxon>Gunneridae</taxon>
        <taxon>Pentapetalae</taxon>
        <taxon>rosids</taxon>
        <taxon>fabids</taxon>
        <taxon>Rosales</taxon>
        <taxon>Rosaceae</taxon>
        <taxon>Amygdaloideae</taxon>
        <taxon>Amygdaleae</taxon>
        <taxon>Prunus</taxon>
    </lineage>
</organism>
<name>A0AAD4WG53_PRUDU</name>
<dbReference type="InterPro" id="IPR029472">
    <property type="entry name" value="Copia-like_N"/>
</dbReference>
<feature type="region of interest" description="Disordered" evidence="1">
    <location>
        <begin position="78"/>
        <end position="101"/>
    </location>
</feature>
<dbReference type="Pfam" id="PF03732">
    <property type="entry name" value="Retrotrans_gag"/>
    <property type="match status" value="1"/>
</dbReference>
<dbReference type="PANTHER" id="PTHR37610">
    <property type="entry name" value="CCHC-TYPE DOMAIN-CONTAINING PROTEIN"/>
    <property type="match status" value="1"/>
</dbReference>
<evidence type="ECO:0000313" key="5">
    <source>
        <dbReference type="Proteomes" id="UP001054821"/>
    </source>
</evidence>
<comment type="caution">
    <text evidence="4">The sequence shown here is derived from an EMBL/GenBank/DDBJ whole genome shotgun (WGS) entry which is preliminary data.</text>
</comment>
<dbReference type="PANTHER" id="PTHR37610:SF97">
    <property type="entry name" value="RETROTRANSPOSON GAG DOMAIN-CONTAINING PROTEIN"/>
    <property type="match status" value="1"/>
</dbReference>